<accession>A0A6L6G8H5</accession>
<dbReference type="GeneID" id="93826018"/>
<feature type="binding site" evidence="12">
    <location>
        <position position="220"/>
    </location>
    <ligand>
        <name>L-glutamine</name>
        <dbReference type="ChEBI" id="CHEBI:58359"/>
    </ligand>
</feature>
<comment type="similarity">
    <text evidence="3 12">Belongs to the CarA family.</text>
</comment>
<dbReference type="AlphaFoldDB" id="A0A6L6G8H5"/>
<dbReference type="UniPathway" id="UPA00070">
    <property type="reaction ID" value="UER00115"/>
</dbReference>
<dbReference type="InterPro" id="IPR035686">
    <property type="entry name" value="CPSase_GATase1"/>
</dbReference>
<gene>
    <name evidence="12 13" type="primary">carA</name>
    <name evidence="13" type="ORF">GKS16_04055</name>
</gene>
<feature type="active site" evidence="12">
    <location>
        <position position="331"/>
    </location>
</feature>
<feature type="binding site" evidence="12">
    <location>
        <position position="251"/>
    </location>
    <ligand>
        <name>L-glutamine</name>
        <dbReference type="ChEBI" id="CHEBI:58359"/>
    </ligand>
</feature>
<keyword evidence="5 12" id="KW-0436">Ligase</keyword>
<evidence type="ECO:0000256" key="8">
    <source>
        <dbReference type="ARBA" id="ARBA00022962"/>
    </source>
</evidence>
<comment type="catalytic activity">
    <reaction evidence="11 12">
        <text>L-glutamine + H2O = L-glutamate + NH4(+)</text>
        <dbReference type="Rhea" id="RHEA:15889"/>
        <dbReference type="ChEBI" id="CHEBI:15377"/>
        <dbReference type="ChEBI" id="CHEBI:28938"/>
        <dbReference type="ChEBI" id="CHEBI:29985"/>
        <dbReference type="ChEBI" id="CHEBI:58359"/>
    </reaction>
</comment>
<dbReference type="EMBL" id="WLXI01000037">
    <property type="protein sequence ID" value="MTD01449.1"/>
    <property type="molecule type" value="Genomic_DNA"/>
</dbReference>
<evidence type="ECO:0000256" key="2">
    <source>
        <dbReference type="ARBA" id="ARBA00005077"/>
    </source>
</evidence>
<dbReference type="Pfam" id="PF00988">
    <property type="entry name" value="CPSase_sm_chain"/>
    <property type="match status" value="1"/>
</dbReference>
<keyword evidence="8 12" id="KW-0315">Glutamine amidotransferase</keyword>
<organism evidence="13 14">
    <name type="scientific">Streptococcus uberis</name>
    <dbReference type="NCBI Taxonomy" id="1349"/>
    <lineage>
        <taxon>Bacteria</taxon>
        <taxon>Bacillati</taxon>
        <taxon>Bacillota</taxon>
        <taxon>Bacilli</taxon>
        <taxon>Lactobacillales</taxon>
        <taxon>Streptococcaceae</taxon>
        <taxon>Streptococcus</taxon>
    </lineage>
</organism>
<dbReference type="Gene3D" id="3.50.30.20">
    <property type="entry name" value="Carbamoyl-phosphate synthase small subunit, N-terminal domain"/>
    <property type="match status" value="1"/>
</dbReference>
<dbReference type="SUPFAM" id="SSF52317">
    <property type="entry name" value="Class I glutamine amidotransferase-like"/>
    <property type="match status" value="1"/>
</dbReference>
<dbReference type="PROSITE" id="PS51273">
    <property type="entry name" value="GATASE_TYPE_1"/>
    <property type="match status" value="1"/>
</dbReference>
<keyword evidence="6 12" id="KW-0547">Nucleotide-binding</keyword>
<dbReference type="Gene3D" id="3.40.50.880">
    <property type="match status" value="1"/>
</dbReference>
<dbReference type="Proteomes" id="UP000483839">
    <property type="component" value="Unassembled WGS sequence"/>
</dbReference>
<keyword evidence="12" id="KW-0028">Amino-acid biosynthesis</keyword>
<name>A0A6L6G8H5_STRUB</name>
<evidence type="ECO:0000256" key="5">
    <source>
        <dbReference type="ARBA" id="ARBA00022598"/>
    </source>
</evidence>
<dbReference type="GO" id="GO:0006541">
    <property type="term" value="P:glutamine metabolic process"/>
    <property type="evidence" value="ECO:0007669"/>
    <property type="project" value="InterPro"/>
</dbReference>
<dbReference type="PRINTS" id="PR00097">
    <property type="entry name" value="ANTSNTHASEII"/>
</dbReference>
<dbReference type="EC" id="6.3.5.5" evidence="12"/>
<dbReference type="PRINTS" id="PR00099">
    <property type="entry name" value="CPSGATASE"/>
</dbReference>
<dbReference type="GO" id="GO:0004088">
    <property type="term" value="F:carbamoyl-phosphate synthase (glutamine-hydrolyzing) activity"/>
    <property type="evidence" value="ECO:0007669"/>
    <property type="project" value="UniProtKB-UniRule"/>
</dbReference>
<evidence type="ECO:0000256" key="11">
    <source>
        <dbReference type="ARBA" id="ARBA00049285"/>
    </source>
</evidence>
<evidence type="ECO:0000313" key="13">
    <source>
        <dbReference type="EMBL" id="MTD01449.1"/>
    </source>
</evidence>
<comment type="subunit">
    <text evidence="12">Composed of two chains; the small (or glutamine) chain promotes the hydrolysis of glutamine to ammonia, which is used by the large (or ammonia) chain to synthesize carbamoyl phosphate. Tetramer of heterodimers (alpha,beta)4.</text>
</comment>
<evidence type="ECO:0000256" key="10">
    <source>
        <dbReference type="ARBA" id="ARBA00048816"/>
    </source>
</evidence>
<feature type="region of interest" description="CPSase" evidence="12">
    <location>
        <begin position="1"/>
        <end position="171"/>
    </location>
</feature>
<dbReference type="Pfam" id="PF00117">
    <property type="entry name" value="GATase"/>
    <property type="match status" value="1"/>
</dbReference>
<dbReference type="GO" id="GO:0006207">
    <property type="term" value="P:'de novo' pyrimidine nucleobase biosynthetic process"/>
    <property type="evidence" value="ECO:0007669"/>
    <property type="project" value="InterPro"/>
</dbReference>
<evidence type="ECO:0000256" key="6">
    <source>
        <dbReference type="ARBA" id="ARBA00022741"/>
    </source>
</evidence>
<dbReference type="SUPFAM" id="SSF52021">
    <property type="entry name" value="Carbamoyl phosphate synthetase, small subunit N-terminal domain"/>
    <property type="match status" value="1"/>
</dbReference>
<dbReference type="InterPro" id="IPR029062">
    <property type="entry name" value="Class_I_gatase-like"/>
</dbReference>
<dbReference type="UniPathway" id="UPA00068">
    <property type="reaction ID" value="UER00171"/>
</dbReference>
<evidence type="ECO:0000256" key="4">
    <source>
        <dbReference type="ARBA" id="ARBA00022571"/>
    </source>
</evidence>
<reference evidence="13 14" key="1">
    <citation type="submission" date="2019-11" db="EMBL/GenBank/DDBJ databases">
        <title>Streptococcus uberis isolated from clinical mastitis cases on a southeastern Queensland dairy.</title>
        <authorList>
            <person name="Workentine M.L."/>
            <person name="Price R."/>
            <person name="Olchowy T."/>
        </authorList>
    </citation>
    <scope>NUCLEOTIDE SEQUENCE [LARGE SCALE GENOMIC DNA]</scope>
    <source>
        <strain evidence="13 14">OLC4459-A17</strain>
    </source>
</reference>
<keyword evidence="4 12" id="KW-0055">Arginine biosynthesis</keyword>
<feature type="binding site" evidence="12">
    <location>
        <position position="46"/>
    </location>
    <ligand>
        <name>L-glutamine</name>
        <dbReference type="ChEBI" id="CHEBI:58359"/>
    </ligand>
</feature>
<dbReference type="GO" id="GO:0044205">
    <property type="term" value="P:'de novo' UMP biosynthetic process"/>
    <property type="evidence" value="ECO:0007669"/>
    <property type="project" value="UniProtKB-UniRule"/>
</dbReference>
<evidence type="ECO:0000313" key="14">
    <source>
        <dbReference type="Proteomes" id="UP000483839"/>
    </source>
</evidence>
<feature type="binding site" evidence="12">
    <location>
        <position position="292"/>
    </location>
    <ligand>
        <name>L-glutamine</name>
        <dbReference type="ChEBI" id="CHEBI:58359"/>
    </ligand>
</feature>
<keyword evidence="9 12" id="KW-0665">Pyrimidine biosynthesis</keyword>
<protein>
    <recommendedName>
        <fullName evidence="12">Carbamoyl phosphate synthase small chain</fullName>
        <ecNumber evidence="12">6.3.5.5</ecNumber>
    </recommendedName>
    <alternativeName>
        <fullName evidence="12">Carbamoyl phosphate synthetase glutamine chain</fullName>
    </alternativeName>
</protein>
<proteinExistence type="inferred from homology"/>
<keyword evidence="7 12" id="KW-0067">ATP-binding</keyword>
<comment type="function">
    <text evidence="12">Small subunit of the glutamine-dependent carbamoyl phosphate synthetase (CPSase). CPSase catalyzes the formation of carbamoyl phosphate from the ammonia moiety of glutamine, carbonate, and phosphate donated by ATP, constituting the first step of 2 biosynthetic pathways, one leading to arginine and/or urea and the other to pyrimidine nucleotides. The small subunit (glutamine amidotransferase) binds and cleaves glutamine to supply the large subunit with the substrate ammonia.</text>
</comment>
<dbReference type="InterPro" id="IPR002474">
    <property type="entry name" value="CarbamoylP_synth_ssu_N"/>
</dbReference>
<comment type="pathway">
    <text evidence="2 12">Amino-acid biosynthesis; L-arginine biosynthesis; carbamoyl phosphate from bicarbonate: step 1/1.</text>
</comment>
<dbReference type="SMART" id="SM01097">
    <property type="entry name" value="CPSase_sm_chain"/>
    <property type="match status" value="1"/>
</dbReference>
<feature type="active site" evidence="12">
    <location>
        <position position="333"/>
    </location>
</feature>
<dbReference type="InterPro" id="IPR006274">
    <property type="entry name" value="CarbamoylP_synth_ssu"/>
</dbReference>
<dbReference type="NCBIfam" id="NF009475">
    <property type="entry name" value="PRK12838.1"/>
    <property type="match status" value="1"/>
</dbReference>
<dbReference type="InterPro" id="IPR036480">
    <property type="entry name" value="CarbP_synth_ssu_N_sf"/>
</dbReference>
<dbReference type="FunFam" id="3.40.50.880:FF:000029">
    <property type="entry name" value="Carbamoyl-phosphate synthase small chain"/>
    <property type="match status" value="1"/>
</dbReference>
<evidence type="ECO:0000256" key="12">
    <source>
        <dbReference type="HAMAP-Rule" id="MF_01209"/>
    </source>
</evidence>
<evidence type="ECO:0000256" key="9">
    <source>
        <dbReference type="ARBA" id="ARBA00022975"/>
    </source>
</evidence>
<dbReference type="NCBIfam" id="TIGR01368">
    <property type="entry name" value="CPSaseIIsmall"/>
    <property type="match status" value="1"/>
</dbReference>
<comment type="caution">
    <text evidence="13">The sequence shown here is derived from an EMBL/GenBank/DDBJ whole genome shotgun (WGS) entry which is preliminary data.</text>
</comment>
<feature type="binding site" evidence="12">
    <location>
        <position position="289"/>
    </location>
    <ligand>
        <name>L-glutamine</name>
        <dbReference type="ChEBI" id="CHEBI:58359"/>
    </ligand>
</feature>
<dbReference type="InterPro" id="IPR050472">
    <property type="entry name" value="Anth_synth/Amidotransfase"/>
</dbReference>
<dbReference type="InterPro" id="IPR017926">
    <property type="entry name" value="GATASE"/>
</dbReference>
<dbReference type="PRINTS" id="PR00096">
    <property type="entry name" value="GATASE"/>
</dbReference>
<dbReference type="GO" id="GO:0006526">
    <property type="term" value="P:L-arginine biosynthetic process"/>
    <property type="evidence" value="ECO:0007669"/>
    <property type="project" value="UniProtKB-UniRule"/>
</dbReference>
<dbReference type="FunFam" id="3.50.30.20:FF:000001">
    <property type="entry name" value="Carbamoyl-phosphate synthase small chain"/>
    <property type="match status" value="1"/>
</dbReference>
<comment type="pathway">
    <text evidence="1 12">Pyrimidine metabolism; UMP biosynthesis via de novo pathway; (S)-dihydroorotate from bicarbonate: step 1/3.</text>
</comment>
<feature type="active site" description="Nucleophile" evidence="12">
    <location>
        <position position="247"/>
    </location>
</feature>
<sequence length="366" mass="40443">MTKRLLILEDGTIFEGTAIGADIDTIGELVFTTGMTGYQETISDQSFNGQIILFTYPLIGNYGINRDDSESIQPSCKGVIVSEASRLASNWRNEMSLHDFLVYKKIPGISGVDTRALTKIIRKNGTMKATIVNGGDSLEHIMDQFRATVLPSNQIELVSTKKAYVVPGVGKKVILVDFGVKESILKELVRRSCHVTVLPFDATAEEILKEHPDGVILSNGPGDPKSQMAALDMIRSIQGKVPLFGICMGHQLFCLANGADTYKMTFGHRGMNHAVREIATGKVDFTSQNHGYAVDRKSLPTSLLITHEDINDLSIEGVKHKDYPAFSVQFHPEASPGPHDTTYLFDDFIEMMEVFKENQKSSLERK</sequence>
<evidence type="ECO:0000256" key="1">
    <source>
        <dbReference type="ARBA" id="ARBA00004812"/>
    </source>
</evidence>
<dbReference type="RefSeq" id="WP_037592273.1">
    <property type="nucleotide sequence ID" value="NZ_BAABQC010000002.1"/>
</dbReference>
<evidence type="ECO:0000256" key="3">
    <source>
        <dbReference type="ARBA" id="ARBA00007800"/>
    </source>
</evidence>
<feature type="binding site" evidence="12">
    <location>
        <position position="222"/>
    </location>
    <ligand>
        <name>L-glutamine</name>
        <dbReference type="ChEBI" id="CHEBI:58359"/>
    </ligand>
</feature>
<dbReference type="PANTHER" id="PTHR43418">
    <property type="entry name" value="MULTIFUNCTIONAL TRYPTOPHAN BIOSYNTHESIS PROTEIN-RELATED"/>
    <property type="match status" value="1"/>
</dbReference>
<evidence type="ECO:0000256" key="7">
    <source>
        <dbReference type="ARBA" id="ARBA00022840"/>
    </source>
</evidence>
<dbReference type="GO" id="GO:0005524">
    <property type="term" value="F:ATP binding"/>
    <property type="evidence" value="ECO:0007669"/>
    <property type="project" value="UniProtKB-UniRule"/>
</dbReference>
<feature type="binding site" evidence="12">
    <location>
        <position position="291"/>
    </location>
    <ligand>
        <name>L-glutamine</name>
        <dbReference type="ChEBI" id="CHEBI:58359"/>
    </ligand>
</feature>
<feature type="binding site" evidence="12">
    <location>
        <position position="248"/>
    </location>
    <ligand>
        <name>L-glutamine</name>
        <dbReference type="ChEBI" id="CHEBI:58359"/>
    </ligand>
</feature>
<dbReference type="PANTHER" id="PTHR43418:SF7">
    <property type="entry name" value="CARBAMOYL-PHOSPHATE SYNTHASE SMALL CHAIN"/>
    <property type="match status" value="1"/>
</dbReference>
<dbReference type="HAMAP" id="MF_01209">
    <property type="entry name" value="CPSase_S_chain"/>
    <property type="match status" value="1"/>
</dbReference>
<dbReference type="CDD" id="cd01744">
    <property type="entry name" value="GATase1_CPSase"/>
    <property type="match status" value="1"/>
</dbReference>
<comment type="catalytic activity">
    <reaction evidence="10 12">
        <text>hydrogencarbonate + L-glutamine + 2 ATP + H2O = carbamoyl phosphate + L-glutamate + 2 ADP + phosphate + 2 H(+)</text>
        <dbReference type="Rhea" id="RHEA:18633"/>
        <dbReference type="ChEBI" id="CHEBI:15377"/>
        <dbReference type="ChEBI" id="CHEBI:15378"/>
        <dbReference type="ChEBI" id="CHEBI:17544"/>
        <dbReference type="ChEBI" id="CHEBI:29985"/>
        <dbReference type="ChEBI" id="CHEBI:30616"/>
        <dbReference type="ChEBI" id="CHEBI:43474"/>
        <dbReference type="ChEBI" id="CHEBI:58228"/>
        <dbReference type="ChEBI" id="CHEBI:58359"/>
        <dbReference type="ChEBI" id="CHEBI:456216"/>
        <dbReference type="EC" id="6.3.5.5"/>
    </reaction>
</comment>